<proteinExistence type="predicted"/>
<dbReference type="GO" id="GO:0008757">
    <property type="term" value="F:S-adenosylmethionine-dependent methyltransferase activity"/>
    <property type="evidence" value="ECO:0007669"/>
    <property type="project" value="UniProtKB-ARBA"/>
</dbReference>
<organism evidence="1 2">
    <name type="scientific">Exophiala sideris</name>
    <dbReference type="NCBI Taxonomy" id="1016849"/>
    <lineage>
        <taxon>Eukaryota</taxon>
        <taxon>Fungi</taxon>
        <taxon>Dikarya</taxon>
        <taxon>Ascomycota</taxon>
        <taxon>Pezizomycotina</taxon>
        <taxon>Eurotiomycetes</taxon>
        <taxon>Chaetothyriomycetidae</taxon>
        <taxon>Chaetothyriales</taxon>
        <taxon>Herpotrichiellaceae</taxon>
        <taxon>Exophiala</taxon>
    </lineage>
</organism>
<dbReference type="STRING" id="1016849.A0A0D1YRU6"/>
<dbReference type="Proteomes" id="UP000053599">
    <property type="component" value="Unassembled WGS sequence"/>
</dbReference>
<dbReference type="OrthoDB" id="2529286at2759"/>
<evidence type="ECO:0000313" key="1">
    <source>
        <dbReference type="EMBL" id="KIV84129.1"/>
    </source>
</evidence>
<protein>
    <submittedName>
        <fullName evidence="1">Uncharacterized protein</fullName>
    </submittedName>
</protein>
<dbReference type="InterPro" id="IPR029063">
    <property type="entry name" value="SAM-dependent_MTases_sf"/>
</dbReference>
<accession>A0A0D1YRU6</accession>
<dbReference type="HOGENOM" id="CLU_051532_1_1_1"/>
<sequence>MRGTAMASQRLRDYLGPPIEDASEETFLLFSQDIPSNNLGFVDSKLTVVELEIAGRDFALQQSPGLLNSSRKTGTTGAVLWKITPLLGAWLASSPKLLSDLDVLHPGTTVVELGCGVAGLLGLLLSKLVKCYVLTDQEYVMKYLRENISNNAKAVNYHANKSKRSDSRRATSDEGVPKTLALDWEIDRAEHLNSIIAPQDSLDLVVLCDCVYNDFLIKPLVQTCVDVCGLRGPDSHTIVLIAQQLRTDSVVELFLETMMEHFDVWRVPEERIGPGLGSGSGYVVHLAALKQPSRDREM</sequence>
<dbReference type="InterPro" id="IPR019410">
    <property type="entry name" value="Methyltransf_16"/>
</dbReference>
<dbReference type="Gene3D" id="3.40.50.150">
    <property type="entry name" value="Vaccinia Virus protein VP39"/>
    <property type="match status" value="1"/>
</dbReference>
<dbReference type="GO" id="GO:0032991">
    <property type="term" value="C:protein-containing complex"/>
    <property type="evidence" value="ECO:0007669"/>
    <property type="project" value="TreeGrafter"/>
</dbReference>
<evidence type="ECO:0000313" key="2">
    <source>
        <dbReference type="Proteomes" id="UP000053599"/>
    </source>
</evidence>
<dbReference type="EMBL" id="KN846952">
    <property type="protein sequence ID" value="KIV84129.1"/>
    <property type="molecule type" value="Genomic_DNA"/>
</dbReference>
<reference evidence="1 2" key="1">
    <citation type="submission" date="2015-01" db="EMBL/GenBank/DDBJ databases">
        <title>The Genome Sequence of Exophiala sideris CBS121828.</title>
        <authorList>
            <consortium name="The Broad Institute Genomics Platform"/>
            <person name="Cuomo C."/>
            <person name="de Hoog S."/>
            <person name="Gorbushina A."/>
            <person name="Stielow B."/>
            <person name="Teixiera M."/>
            <person name="Abouelleil A."/>
            <person name="Chapman S.B."/>
            <person name="Priest M."/>
            <person name="Young S.K."/>
            <person name="Wortman J."/>
            <person name="Nusbaum C."/>
            <person name="Birren B."/>
        </authorList>
    </citation>
    <scope>NUCLEOTIDE SEQUENCE [LARGE SCALE GENOMIC DNA]</scope>
    <source>
        <strain evidence="1 2">CBS 121828</strain>
    </source>
</reference>
<dbReference type="PANTHER" id="PTHR14614">
    <property type="entry name" value="HEPATOCELLULAR CARCINOMA-ASSOCIATED ANTIGEN"/>
    <property type="match status" value="1"/>
</dbReference>
<dbReference type="PANTHER" id="PTHR14614:SF109">
    <property type="entry name" value="RIBOSOMAL LYSINE N-METHYLTRANSFERASE 5"/>
    <property type="match status" value="1"/>
</dbReference>
<dbReference type="Pfam" id="PF10294">
    <property type="entry name" value="Methyltransf_16"/>
    <property type="match status" value="1"/>
</dbReference>
<name>A0A0D1YRU6_9EURO</name>
<gene>
    <name evidence="1" type="ORF">PV11_06102</name>
</gene>
<dbReference type="GO" id="GO:0005829">
    <property type="term" value="C:cytosol"/>
    <property type="evidence" value="ECO:0007669"/>
    <property type="project" value="TreeGrafter"/>
</dbReference>
<dbReference type="SUPFAM" id="SSF53335">
    <property type="entry name" value="S-adenosyl-L-methionine-dependent methyltransferases"/>
    <property type="match status" value="1"/>
</dbReference>
<dbReference type="AlphaFoldDB" id="A0A0D1YRU6"/>